<gene>
    <name evidence="2" type="ordered locus">Thal_0601</name>
</gene>
<dbReference type="KEGG" id="tal:Thal_0601"/>
<dbReference type="InterPro" id="IPR036249">
    <property type="entry name" value="Thioredoxin-like_sf"/>
</dbReference>
<reference evidence="3" key="1">
    <citation type="journal article" date="2010" name="Stand. Genomic Sci.">
        <title>Complete genome sequence of Thermocrinis albus type strain (HI 11/12T).</title>
        <authorList>
            <person name="Wirth R."/>
            <person name="Sikorski J."/>
            <person name="Brambilla E."/>
            <person name="Misra M."/>
            <person name="Lapidus A."/>
            <person name="Copeland A."/>
            <person name="Nolan M."/>
            <person name="Lucas S."/>
            <person name="Chen F."/>
            <person name="Tice H."/>
            <person name="Cheng J.F."/>
            <person name="Han C."/>
            <person name="Detter J.C."/>
            <person name="Tapia R."/>
            <person name="Bruce D."/>
            <person name="Goodwin L."/>
            <person name="Pitluck S."/>
            <person name="Pati A."/>
            <person name="Anderson I."/>
            <person name="Ivanova N."/>
            <person name="Mavromatis K."/>
            <person name="Mikhailova N."/>
            <person name="Chen A."/>
            <person name="Palaniappan K."/>
            <person name="Bilek Y."/>
            <person name="Hader T."/>
            <person name="Land M."/>
            <person name="Hauser L."/>
            <person name="Chang Y.J."/>
            <person name="Jeffries C.D."/>
            <person name="Tindall B.J."/>
            <person name="Rohde M."/>
            <person name="Goker M."/>
            <person name="Bristow J."/>
            <person name="Eisen J.A."/>
            <person name="Markowitz V."/>
            <person name="Hugenholtz P."/>
            <person name="Kyrpides N.C."/>
            <person name="Klenk H.P."/>
        </authorList>
    </citation>
    <scope>NUCLEOTIDE SEQUENCE [LARGE SCALE GENOMIC DNA]</scope>
    <source>
        <strain evidence="3">DSM 14484 / JCM 11386 / HI 11/12</strain>
    </source>
</reference>
<dbReference type="InterPro" id="IPR024705">
    <property type="entry name" value="Ssp411"/>
</dbReference>
<dbReference type="STRING" id="638303.Thal_0601"/>
<dbReference type="SUPFAM" id="SSF52833">
    <property type="entry name" value="Thioredoxin-like"/>
    <property type="match status" value="1"/>
</dbReference>
<dbReference type="PIRSF" id="PIRSF006402">
    <property type="entry name" value="UCP006402_thioredoxin"/>
    <property type="match status" value="1"/>
</dbReference>
<keyword evidence="3" id="KW-1185">Reference proteome</keyword>
<dbReference type="HOGENOM" id="CLU_014051_4_1_0"/>
<protein>
    <recommendedName>
        <fullName evidence="1">Spermatogenesis-associated protein 20-like TRX domain-containing protein</fullName>
    </recommendedName>
</protein>
<dbReference type="AlphaFoldDB" id="D3SPZ8"/>
<dbReference type="GO" id="GO:0005975">
    <property type="term" value="P:carbohydrate metabolic process"/>
    <property type="evidence" value="ECO:0007669"/>
    <property type="project" value="InterPro"/>
</dbReference>
<dbReference type="Gene3D" id="3.40.30.10">
    <property type="entry name" value="Glutaredoxin"/>
    <property type="match status" value="1"/>
</dbReference>
<dbReference type="PANTHER" id="PTHR42899">
    <property type="entry name" value="SPERMATOGENESIS-ASSOCIATED PROTEIN 20"/>
    <property type="match status" value="1"/>
</dbReference>
<dbReference type="Proteomes" id="UP000002043">
    <property type="component" value="Chromosome"/>
</dbReference>
<dbReference type="Pfam" id="PF03190">
    <property type="entry name" value="Thioredox_DsbH"/>
    <property type="match status" value="1"/>
</dbReference>
<sequence>MCLSLYFTMANRLIKERSPYLKKSAHQPVDWYPWCEEAFRKAKEEDKPILLSVGAVWCHWCHVMAKECFENPEIAQIINENFVAIKVDRDERPDIDRRYQEVVVSLTGSGGWPLTVFLTPDGKAFFGGTYFPPEDRWGRPGFKSLLLRIAQLWKEDRDRVIRSAEHIFELLRNYSSSSHKDNVGEELLNRGIANLLASVDYQYGGIGTAPKFHHARAFELLLYHHFFTGQTLPVEAVEITLDSMARGGIYDHLGGGFFRYSTDDRWIVPHFEKMLSDNAELLLVYSLAFQVTKKDLYRYVVEGILNYYQRFGFDEGGGFYASQDADIGDLDEGGYYTFSLEELRGILTEEELKVTSLYFDIHPKGEMHHDPSKNVLFIAMSEEEVATATGIPLERVRQLLESARRKMLSYRESTRQQPFIDKTIYTNWNGLMLEALSTCYKVFRIPWVLSSAEKTADRLMKEMWKDGQLMHTYGVKGMAEDYIFLARGLLSLFEVTQKREYLEASVMLAHEAIKKFWDPQGWGFFDTEEKDEGLLRIRLKTLQDTPTQSVNGAAPYLYLVLGSVTPYTEFLEYAEKNLQAFARMVREIPLISPSYLISLYAYLKGIYKVETETFFEDMLSSFRPFKVVLRSPVKGVVVCEGSSCRVYEGIPDSLS</sequence>
<dbReference type="EMBL" id="CP001931">
    <property type="protein sequence ID" value="ADC89235.1"/>
    <property type="molecule type" value="Genomic_DNA"/>
</dbReference>
<dbReference type="eggNOG" id="COG1331">
    <property type="taxonomic scope" value="Bacteria"/>
</dbReference>
<dbReference type="PANTHER" id="PTHR42899:SF1">
    <property type="entry name" value="SPERMATOGENESIS-ASSOCIATED PROTEIN 20"/>
    <property type="match status" value="1"/>
</dbReference>
<evidence type="ECO:0000313" key="2">
    <source>
        <dbReference type="EMBL" id="ADC89235.1"/>
    </source>
</evidence>
<feature type="domain" description="Spermatogenesis-associated protein 20-like TRX" evidence="1">
    <location>
        <begin position="11"/>
        <end position="171"/>
    </location>
</feature>
<evidence type="ECO:0000313" key="3">
    <source>
        <dbReference type="Proteomes" id="UP000002043"/>
    </source>
</evidence>
<evidence type="ECO:0000259" key="1">
    <source>
        <dbReference type="Pfam" id="PF03190"/>
    </source>
</evidence>
<dbReference type="InterPro" id="IPR004879">
    <property type="entry name" value="Ssp411-like_TRX"/>
</dbReference>
<organism evidence="2 3">
    <name type="scientific">Thermocrinis albus (strain DSM 14484 / JCM 11386 / HI 11/12)</name>
    <dbReference type="NCBI Taxonomy" id="638303"/>
    <lineage>
        <taxon>Bacteria</taxon>
        <taxon>Pseudomonadati</taxon>
        <taxon>Aquificota</taxon>
        <taxon>Aquificia</taxon>
        <taxon>Aquificales</taxon>
        <taxon>Aquificaceae</taxon>
        <taxon>Thermocrinis</taxon>
    </lineage>
</organism>
<accession>D3SPZ8</accession>
<dbReference type="InterPro" id="IPR008928">
    <property type="entry name" value="6-hairpin_glycosidase_sf"/>
</dbReference>
<dbReference type="CDD" id="cd02955">
    <property type="entry name" value="SSP411"/>
    <property type="match status" value="1"/>
</dbReference>
<name>D3SPZ8_THEAH</name>
<dbReference type="SUPFAM" id="SSF48208">
    <property type="entry name" value="Six-hairpin glycosidases"/>
    <property type="match status" value="1"/>
</dbReference>
<proteinExistence type="predicted"/>